<comment type="caution">
    <text evidence="1">The sequence shown here is derived from an EMBL/GenBank/DDBJ whole genome shotgun (WGS) entry which is preliminary data.</text>
</comment>
<reference evidence="1 2" key="1">
    <citation type="journal article" date="2019" name="Sci. Data">
        <title>Hybrid genome assembly and annotation of Danionella translucida.</title>
        <authorList>
            <person name="Kadobianskyi M."/>
            <person name="Schulze L."/>
            <person name="Schuelke M."/>
            <person name="Judkewitz B."/>
        </authorList>
    </citation>
    <scope>NUCLEOTIDE SEQUENCE [LARGE SCALE GENOMIC DNA]</scope>
    <source>
        <strain evidence="1 2">Bolton</strain>
    </source>
</reference>
<keyword evidence="2" id="KW-1185">Reference proteome</keyword>
<proteinExistence type="predicted"/>
<name>A0A553Q2D3_9TELE</name>
<evidence type="ECO:0000313" key="2">
    <source>
        <dbReference type="Proteomes" id="UP000316079"/>
    </source>
</evidence>
<evidence type="ECO:0000313" key="1">
    <source>
        <dbReference type="EMBL" id="TRY84091.1"/>
    </source>
</evidence>
<gene>
    <name evidence="1" type="ORF">DNTS_008935</name>
</gene>
<accession>A0A553Q2D3</accession>
<dbReference type="EMBL" id="SRMA01026435">
    <property type="protein sequence ID" value="TRY84091.1"/>
    <property type="molecule type" value="Genomic_DNA"/>
</dbReference>
<dbReference type="Proteomes" id="UP000316079">
    <property type="component" value="Unassembled WGS sequence"/>
</dbReference>
<dbReference type="AlphaFoldDB" id="A0A553Q2D3"/>
<protein>
    <submittedName>
        <fullName evidence="1">Uncharacterized protein</fullName>
    </submittedName>
</protein>
<sequence>MKLSALSKTPMLDLYSPLKNLIVFLPSETLSVCTCGREEEKNTSKVAQSSSETVSNTFSFPDSPPAQLLFLALLLYTSQKENSDVEGSAQTVKDEGICSQLAFYLVEAIVSVNTFVFFAKA</sequence>
<dbReference type="OrthoDB" id="43906at2759"/>
<organism evidence="1 2">
    <name type="scientific">Danionella cerebrum</name>
    <dbReference type="NCBI Taxonomy" id="2873325"/>
    <lineage>
        <taxon>Eukaryota</taxon>
        <taxon>Metazoa</taxon>
        <taxon>Chordata</taxon>
        <taxon>Craniata</taxon>
        <taxon>Vertebrata</taxon>
        <taxon>Euteleostomi</taxon>
        <taxon>Actinopterygii</taxon>
        <taxon>Neopterygii</taxon>
        <taxon>Teleostei</taxon>
        <taxon>Ostariophysi</taxon>
        <taxon>Cypriniformes</taxon>
        <taxon>Danionidae</taxon>
        <taxon>Danioninae</taxon>
        <taxon>Danionella</taxon>
    </lineage>
</organism>